<dbReference type="InterPro" id="IPR050086">
    <property type="entry name" value="MetN_ABC_transporter-like"/>
</dbReference>
<feature type="compositionally biased region" description="Polar residues" evidence="10">
    <location>
        <begin position="1"/>
        <end position="15"/>
    </location>
</feature>
<dbReference type="GO" id="GO:0015426">
    <property type="term" value="F:ATPase-coupled polar amino acid-transporter activity"/>
    <property type="evidence" value="ECO:0007669"/>
    <property type="project" value="UniProtKB-EC"/>
</dbReference>
<dbReference type="SUPFAM" id="SSF52540">
    <property type="entry name" value="P-loop containing nucleoside triphosphate hydrolases"/>
    <property type="match status" value="1"/>
</dbReference>
<evidence type="ECO:0000256" key="2">
    <source>
        <dbReference type="ARBA" id="ARBA00005417"/>
    </source>
</evidence>
<keyword evidence="13" id="KW-1185">Reference proteome</keyword>
<comment type="similarity">
    <text evidence="2">Belongs to the ABC transporter superfamily.</text>
</comment>
<dbReference type="Proteomes" id="UP000008366">
    <property type="component" value="Unassembled WGS sequence"/>
</dbReference>
<dbReference type="PANTHER" id="PTHR43166:SF9">
    <property type="entry name" value="GLUTAMATE_ASPARTATE IMPORT ATP-BINDING PROTEIN GLTL"/>
    <property type="match status" value="1"/>
</dbReference>
<keyword evidence="4" id="KW-1003">Cell membrane</keyword>
<dbReference type="Pfam" id="PF00005">
    <property type="entry name" value="ABC_tran"/>
    <property type="match status" value="1"/>
</dbReference>
<keyword evidence="3" id="KW-0813">Transport</keyword>
<feature type="region of interest" description="Disordered" evidence="10">
    <location>
        <begin position="1"/>
        <end position="21"/>
    </location>
</feature>
<evidence type="ECO:0000256" key="8">
    <source>
        <dbReference type="ARBA" id="ARBA00038850"/>
    </source>
</evidence>
<feature type="compositionally biased region" description="Low complexity" evidence="10">
    <location>
        <begin position="293"/>
        <end position="305"/>
    </location>
</feature>
<protein>
    <recommendedName>
        <fullName evidence="8">ABC-type polar-amino-acid transporter</fullName>
        <ecNumber evidence="8">7.4.2.1</ecNumber>
    </recommendedName>
</protein>
<dbReference type="AlphaFoldDB" id="K6WEN3"/>
<keyword evidence="5" id="KW-0547">Nucleotide-binding</keyword>
<feature type="region of interest" description="Disordered" evidence="10">
    <location>
        <begin position="285"/>
        <end position="317"/>
    </location>
</feature>
<evidence type="ECO:0000256" key="4">
    <source>
        <dbReference type="ARBA" id="ARBA00022475"/>
    </source>
</evidence>
<dbReference type="SMART" id="SM00382">
    <property type="entry name" value="AAA"/>
    <property type="match status" value="1"/>
</dbReference>
<dbReference type="EC" id="7.4.2.1" evidence="8"/>
<accession>K6WEN3</accession>
<keyword evidence="7" id="KW-0472">Membrane</keyword>
<dbReference type="OrthoDB" id="4283894at2"/>
<reference evidence="12 13" key="1">
    <citation type="submission" date="2012-08" db="EMBL/GenBank/DDBJ databases">
        <title>Whole genome shotgun sequence of Kineosphaera limosa NBRC 100340.</title>
        <authorList>
            <person name="Yoshida I."/>
            <person name="Isaki S."/>
            <person name="Hosoyama A."/>
            <person name="Tsuchikane K."/>
            <person name="Katsumata H."/>
            <person name="Ando Y."/>
            <person name="Ohji S."/>
            <person name="Hamada M."/>
            <person name="Tamura T."/>
            <person name="Yamazoe A."/>
            <person name="Yamazaki S."/>
            <person name="Fujita N."/>
        </authorList>
    </citation>
    <scope>NUCLEOTIDE SEQUENCE [LARGE SCALE GENOMIC DNA]</scope>
    <source>
        <strain evidence="12 13">NBRC 100340</strain>
    </source>
</reference>
<proteinExistence type="inferred from homology"/>
<feature type="domain" description="ABC transporter" evidence="11">
    <location>
        <begin position="24"/>
        <end position="258"/>
    </location>
</feature>
<dbReference type="GO" id="GO:0005524">
    <property type="term" value="F:ATP binding"/>
    <property type="evidence" value="ECO:0007669"/>
    <property type="project" value="UniProtKB-KW"/>
</dbReference>
<evidence type="ECO:0000259" key="11">
    <source>
        <dbReference type="PROSITE" id="PS50893"/>
    </source>
</evidence>
<dbReference type="EMBL" id="BAHD01000080">
    <property type="protein sequence ID" value="GAB97745.1"/>
    <property type="molecule type" value="Genomic_DNA"/>
</dbReference>
<evidence type="ECO:0000256" key="1">
    <source>
        <dbReference type="ARBA" id="ARBA00004202"/>
    </source>
</evidence>
<evidence type="ECO:0000256" key="7">
    <source>
        <dbReference type="ARBA" id="ARBA00023136"/>
    </source>
</evidence>
<dbReference type="FunFam" id="3.40.50.300:FF:000020">
    <property type="entry name" value="Amino acid ABC transporter ATP-binding component"/>
    <property type="match status" value="1"/>
</dbReference>
<dbReference type="PROSITE" id="PS00211">
    <property type="entry name" value="ABC_TRANSPORTER_1"/>
    <property type="match status" value="1"/>
</dbReference>
<gene>
    <name evidence="12" type="ORF">KILIM_080_00160</name>
</gene>
<dbReference type="Gene3D" id="3.40.50.300">
    <property type="entry name" value="P-loop containing nucleotide triphosphate hydrolases"/>
    <property type="match status" value="1"/>
</dbReference>
<evidence type="ECO:0000256" key="3">
    <source>
        <dbReference type="ARBA" id="ARBA00022448"/>
    </source>
</evidence>
<dbReference type="InterPro" id="IPR017871">
    <property type="entry name" value="ABC_transporter-like_CS"/>
</dbReference>
<dbReference type="InterPro" id="IPR027417">
    <property type="entry name" value="P-loop_NTPase"/>
</dbReference>
<evidence type="ECO:0000256" key="5">
    <source>
        <dbReference type="ARBA" id="ARBA00022741"/>
    </source>
</evidence>
<dbReference type="CDD" id="cd03262">
    <property type="entry name" value="ABC_HisP_GlnQ"/>
    <property type="match status" value="1"/>
</dbReference>
<dbReference type="InterPro" id="IPR003593">
    <property type="entry name" value="AAA+_ATPase"/>
</dbReference>
<dbReference type="RefSeq" id="WP_006594277.1">
    <property type="nucleotide sequence ID" value="NZ_BAHD01000080.1"/>
</dbReference>
<dbReference type="PANTHER" id="PTHR43166">
    <property type="entry name" value="AMINO ACID IMPORT ATP-BINDING PROTEIN"/>
    <property type="match status" value="1"/>
</dbReference>
<evidence type="ECO:0000256" key="6">
    <source>
        <dbReference type="ARBA" id="ARBA00022840"/>
    </source>
</evidence>
<keyword evidence="6 12" id="KW-0067">ATP-binding</keyword>
<dbReference type="InterPro" id="IPR003439">
    <property type="entry name" value="ABC_transporter-like_ATP-bd"/>
</dbReference>
<sequence>MNQSSQPTSSDSPANPSADDDDVVVVDDLHKSFGQLQVLRGINTRVRRGEVVCVIGPSGSGKSTLLRCVNMLERPTSGRITVHSEEVTDPDCDIDEVRRGVGMVFQSFNLFPHLTAMENCTIAQKSVLKRSDAEARRIAQLNLEKVGLGERGDSHPAKLSGGQQQRVAIARALSMDPGLMLFDEPTSALDPELVGDVLSVMRRLASEGMTMMVVTHEMAFARDVADRVLFMDGGVVVEEGPPSEVIGDPKHERTRTFLQRVLDPTHVDAGAEDLAHARRHALGAGGAAGAVGGPDPVGDLGDGVPTQDPLRGGQHGH</sequence>
<comment type="caution">
    <text evidence="12">The sequence shown here is derived from an EMBL/GenBank/DDBJ whole genome shotgun (WGS) entry which is preliminary data.</text>
</comment>
<evidence type="ECO:0000313" key="12">
    <source>
        <dbReference type="EMBL" id="GAB97745.1"/>
    </source>
</evidence>
<dbReference type="eggNOG" id="COG1126">
    <property type="taxonomic scope" value="Bacteria"/>
</dbReference>
<comment type="catalytic activity">
    <reaction evidence="9">
        <text>a polar amino acid(out) + ATP + H2O = a polar amino acid(in) + ADP + phosphate + H(+)</text>
        <dbReference type="Rhea" id="RHEA:14673"/>
        <dbReference type="ChEBI" id="CHEBI:15377"/>
        <dbReference type="ChEBI" id="CHEBI:15378"/>
        <dbReference type="ChEBI" id="CHEBI:30616"/>
        <dbReference type="ChEBI" id="CHEBI:43474"/>
        <dbReference type="ChEBI" id="CHEBI:62031"/>
        <dbReference type="ChEBI" id="CHEBI:456216"/>
        <dbReference type="EC" id="7.4.2.1"/>
    </reaction>
    <physiologicalReaction direction="left-to-right" evidence="9">
        <dbReference type="Rhea" id="RHEA:14674"/>
    </physiologicalReaction>
</comment>
<evidence type="ECO:0000256" key="9">
    <source>
        <dbReference type="ARBA" id="ARBA00047624"/>
    </source>
</evidence>
<dbReference type="GO" id="GO:0016887">
    <property type="term" value="F:ATP hydrolysis activity"/>
    <property type="evidence" value="ECO:0007669"/>
    <property type="project" value="InterPro"/>
</dbReference>
<dbReference type="PROSITE" id="PS50893">
    <property type="entry name" value="ABC_TRANSPORTER_2"/>
    <property type="match status" value="1"/>
</dbReference>
<name>K6WEN3_9MICO</name>
<dbReference type="STRING" id="1184609.KILIM_080_00160"/>
<organism evidence="12 13">
    <name type="scientific">Kineosphaera limosa NBRC 100340</name>
    <dbReference type="NCBI Taxonomy" id="1184609"/>
    <lineage>
        <taxon>Bacteria</taxon>
        <taxon>Bacillati</taxon>
        <taxon>Actinomycetota</taxon>
        <taxon>Actinomycetes</taxon>
        <taxon>Micrococcales</taxon>
        <taxon>Dermatophilaceae</taxon>
        <taxon>Kineosphaera</taxon>
    </lineage>
</organism>
<comment type="subcellular location">
    <subcellularLocation>
        <location evidence="1">Cell membrane</location>
        <topology evidence="1">Peripheral membrane protein</topology>
    </subcellularLocation>
</comment>
<evidence type="ECO:0000256" key="10">
    <source>
        <dbReference type="SAM" id="MobiDB-lite"/>
    </source>
</evidence>
<evidence type="ECO:0000313" key="13">
    <source>
        <dbReference type="Proteomes" id="UP000008366"/>
    </source>
</evidence>
<dbReference type="GO" id="GO:0005886">
    <property type="term" value="C:plasma membrane"/>
    <property type="evidence" value="ECO:0007669"/>
    <property type="project" value="UniProtKB-SubCell"/>
</dbReference>